<evidence type="ECO:0000313" key="1">
    <source>
        <dbReference type="EMBL" id="TCO10179.1"/>
    </source>
</evidence>
<organism evidence="1 2">
    <name type="scientific">Camelimonas lactis</name>
    <dbReference type="NCBI Taxonomy" id="659006"/>
    <lineage>
        <taxon>Bacteria</taxon>
        <taxon>Pseudomonadati</taxon>
        <taxon>Pseudomonadota</taxon>
        <taxon>Alphaproteobacteria</taxon>
        <taxon>Hyphomicrobiales</taxon>
        <taxon>Chelatococcaceae</taxon>
        <taxon>Camelimonas</taxon>
    </lineage>
</organism>
<proteinExistence type="predicted"/>
<dbReference type="AlphaFoldDB" id="A0A4R2GQC4"/>
<evidence type="ECO:0000313" key="2">
    <source>
        <dbReference type="Proteomes" id="UP000294881"/>
    </source>
</evidence>
<sequence>MAMSWFSRKPAADRAVSDRIRAWAATVCGDAPETRFSVNEIICRDPSCPGTETVILVMAPGAKTRALKIARPMAEVTEQDVLQAVADSV</sequence>
<name>A0A4R2GQC4_9HYPH</name>
<dbReference type="Proteomes" id="UP000294881">
    <property type="component" value="Unassembled WGS sequence"/>
</dbReference>
<protein>
    <recommendedName>
        <fullName evidence="3">Nitrate reductase</fullName>
    </recommendedName>
</protein>
<dbReference type="EMBL" id="SLWL01000015">
    <property type="protein sequence ID" value="TCO10179.1"/>
    <property type="molecule type" value="Genomic_DNA"/>
</dbReference>
<evidence type="ECO:0008006" key="3">
    <source>
        <dbReference type="Google" id="ProtNLM"/>
    </source>
</evidence>
<gene>
    <name evidence="1" type="ORF">EV666_11552</name>
</gene>
<keyword evidence="2" id="KW-1185">Reference proteome</keyword>
<comment type="caution">
    <text evidence="1">The sequence shown here is derived from an EMBL/GenBank/DDBJ whole genome shotgun (WGS) entry which is preliminary data.</text>
</comment>
<reference evidence="1 2" key="1">
    <citation type="submission" date="2019-03" db="EMBL/GenBank/DDBJ databases">
        <title>Genomic Encyclopedia of Type Strains, Phase IV (KMG-IV): sequencing the most valuable type-strain genomes for metagenomic binning, comparative biology and taxonomic classification.</title>
        <authorList>
            <person name="Goeker M."/>
        </authorList>
    </citation>
    <scope>NUCLEOTIDE SEQUENCE [LARGE SCALE GENOMIC DNA]</scope>
    <source>
        <strain evidence="1 2">DSM 22958</strain>
    </source>
</reference>
<accession>A0A4R2GQC4</accession>